<dbReference type="InterPro" id="IPR007473">
    <property type="entry name" value="RlmJ"/>
</dbReference>
<reference evidence="2" key="1">
    <citation type="journal article" date="2021" name="PeerJ">
        <title>Extensive microbial diversity within the chicken gut microbiome revealed by metagenomics and culture.</title>
        <authorList>
            <person name="Gilroy R."/>
            <person name="Ravi A."/>
            <person name="Getino M."/>
            <person name="Pursley I."/>
            <person name="Horton D.L."/>
            <person name="Alikhan N.F."/>
            <person name="Baker D."/>
            <person name="Gharbi K."/>
            <person name="Hall N."/>
            <person name="Watson M."/>
            <person name="Adriaenssens E.M."/>
            <person name="Foster-Nyarko E."/>
            <person name="Jarju S."/>
            <person name="Secka A."/>
            <person name="Antonio M."/>
            <person name="Oren A."/>
            <person name="Chaudhuri R.R."/>
            <person name="La Ragione R."/>
            <person name="Hildebrand F."/>
            <person name="Pallen M.J."/>
        </authorList>
    </citation>
    <scope>NUCLEOTIDE SEQUENCE</scope>
    <source>
        <strain evidence="2">687</strain>
    </source>
</reference>
<accession>A0A9E2NSR1</accession>
<evidence type="ECO:0000313" key="2">
    <source>
        <dbReference type="EMBL" id="MBU3827210.1"/>
    </source>
</evidence>
<feature type="binding site" evidence="1">
    <location>
        <begin position="151"/>
        <end position="152"/>
    </location>
    <ligand>
        <name>S-adenosyl-L-methionine</name>
        <dbReference type="ChEBI" id="CHEBI:59789"/>
    </ligand>
</feature>
<dbReference type="HAMAP" id="MF_00934">
    <property type="entry name" value="23SrRNA_methyltr_J"/>
    <property type="match status" value="1"/>
</dbReference>
<feature type="site" description="Interaction with substrate rRNA" evidence="1">
    <location>
        <position position="4"/>
    </location>
</feature>
<dbReference type="Gene3D" id="3.40.50.150">
    <property type="entry name" value="Vaccinia Virus protein VP39"/>
    <property type="match status" value="1"/>
</dbReference>
<keyword evidence="1" id="KW-0698">rRNA processing</keyword>
<comment type="similarity">
    <text evidence="1">Belongs to the RlmJ family.</text>
</comment>
<evidence type="ECO:0000313" key="3">
    <source>
        <dbReference type="Proteomes" id="UP000824150"/>
    </source>
</evidence>
<keyword evidence="1" id="KW-0808">Transferase</keyword>
<dbReference type="Proteomes" id="UP000824150">
    <property type="component" value="Unassembled WGS sequence"/>
</dbReference>
<organism evidence="2 3">
    <name type="scientific">Candidatus Anaerobiospirillum merdipullorum</name>
    <dbReference type="NCBI Taxonomy" id="2838450"/>
    <lineage>
        <taxon>Bacteria</taxon>
        <taxon>Pseudomonadati</taxon>
        <taxon>Pseudomonadota</taxon>
        <taxon>Gammaproteobacteria</taxon>
        <taxon>Aeromonadales</taxon>
        <taxon>Succinivibrionaceae</taxon>
        <taxon>Anaerobiospirillum</taxon>
    </lineage>
</organism>
<dbReference type="SUPFAM" id="SSF53335">
    <property type="entry name" value="S-adenosyl-L-methionine-dependent methyltransferases"/>
    <property type="match status" value="1"/>
</dbReference>
<feature type="binding site" evidence="1">
    <location>
        <position position="108"/>
    </location>
    <ligand>
        <name>S-adenosyl-L-methionine</name>
        <dbReference type="ChEBI" id="CHEBI:59789"/>
    </ligand>
</feature>
<dbReference type="GO" id="GO:0003723">
    <property type="term" value="F:RNA binding"/>
    <property type="evidence" value="ECO:0007669"/>
    <property type="project" value="UniProtKB-UniRule"/>
</dbReference>
<keyword evidence="1" id="KW-0949">S-adenosyl-L-methionine</keyword>
<gene>
    <name evidence="1 2" type="primary">rlmJ</name>
    <name evidence="2" type="ORF">IAA31_06950</name>
</gene>
<keyword evidence="1" id="KW-0489">Methyltransferase</keyword>
<dbReference type="PANTHER" id="PTHR37426">
    <property type="entry name" value="RIBOSOMAL RNA LARGE SUBUNIT METHYLTRANSFERASE J"/>
    <property type="match status" value="1"/>
</dbReference>
<reference evidence="2" key="2">
    <citation type="submission" date="2021-04" db="EMBL/GenBank/DDBJ databases">
        <authorList>
            <person name="Gilroy R."/>
        </authorList>
    </citation>
    <scope>NUCLEOTIDE SEQUENCE</scope>
    <source>
        <strain evidence="2">687</strain>
    </source>
</reference>
<feature type="binding site" evidence="1">
    <location>
        <position position="126"/>
    </location>
    <ligand>
        <name>S-adenosyl-L-methionine</name>
        <dbReference type="ChEBI" id="CHEBI:59789"/>
    </ligand>
</feature>
<feature type="active site" description="Proton acceptor" evidence="1">
    <location>
        <position position="172"/>
    </location>
</feature>
<evidence type="ECO:0000256" key="1">
    <source>
        <dbReference type="HAMAP-Rule" id="MF_00934"/>
    </source>
</evidence>
<proteinExistence type="inferred from homology"/>
<dbReference type="EC" id="2.1.1.266" evidence="1"/>
<feature type="binding site" evidence="1">
    <location>
        <position position="42"/>
    </location>
    <ligand>
        <name>S-adenosyl-L-methionine</name>
        <dbReference type="ChEBI" id="CHEBI:59789"/>
    </ligand>
</feature>
<dbReference type="GO" id="GO:0005829">
    <property type="term" value="C:cytosol"/>
    <property type="evidence" value="ECO:0007669"/>
    <property type="project" value="TreeGrafter"/>
</dbReference>
<dbReference type="GO" id="GO:0070475">
    <property type="term" value="P:rRNA base methylation"/>
    <property type="evidence" value="ECO:0007669"/>
    <property type="project" value="UniProtKB-UniRule"/>
</dbReference>
<comment type="caution">
    <text evidence="2">The sequence shown here is derived from an EMBL/GenBank/DDBJ whole genome shotgun (WGS) entry which is preliminary data.</text>
</comment>
<dbReference type="AlphaFoldDB" id="A0A9E2NSR1"/>
<comment type="function">
    <text evidence="1">Specifically methylates the adenine in position 2030 of 23S rRNA.</text>
</comment>
<comment type="catalytic activity">
    <reaction evidence="1">
        <text>adenosine(2030) in 23S rRNA + S-adenosyl-L-methionine = N(6)-methyladenosine(2030) in 23S rRNA + S-adenosyl-L-homocysteine + H(+)</text>
        <dbReference type="Rhea" id="RHEA:43736"/>
        <dbReference type="Rhea" id="RHEA-COMP:10668"/>
        <dbReference type="Rhea" id="RHEA-COMP:10669"/>
        <dbReference type="ChEBI" id="CHEBI:15378"/>
        <dbReference type="ChEBI" id="CHEBI:57856"/>
        <dbReference type="ChEBI" id="CHEBI:59789"/>
        <dbReference type="ChEBI" id="CHEBI:74411"/>
        <dbReference type="ChEBI" id="CHEBI:74449"/>
        <dbReference type="EC" id="2.1.1.266"/>
    </reaction>
</comment>
<dbReference type="Pfam" id="PF04378">
    <property type="entry name" value="RsmJ"/>
    <property type="match status" value="1"/>
</dbReference>
<dbReference type="InterPro" id="IPR029063">
    <property type="entry name" value="SAM-dependent_MTases_sf"/>
</dbReference>
<feature type="binding site" evidence="1">
    <location>
        <position position="172"/>
    </location>
    <ligand>
        <name>S-adenosyl-L-methionine</name>
        <dbReference type="ChEBI" id="CHEBI:59789"/>
    </ligand>
</feature>
<comment type="subunit">
    <text evidence="1">Monomer.</text>
</comment>
<feature type="binding site" evidence="1">
    <location>
        <position position="19"/>
    </location>
    <ligand>
        <name>S-adenosyl-L-methionine</name>
        <dbReference type="ChEBI" id="CHEBI:59789"/>
    </ligand>
</feature>
<dbReference type="PANTHER" id="PTHR37426:SF1">
    <property type="entry name" value="RIBOSOMAL RNA LARGE SUBUNIT METHYLTRANSFERASE J"/>
    <property type="match status" value="1"/>
</dbReference>
<protein>
    <recommendedName>
        <fullName evidence="1">Ribosomal RNA large subunit methyltransferase J</fullName>
        <ecNumber evidence="1">2.1.1.266</ecNumber>
    </recommendedName>
    <alternativeName>
        <fullName evidence="1">23S rRNA (adenine(2030)-N6)-methyltransferase</fullName>
    </alternativeName>
    <alternativeName>
        <fullName evidence="1">23S rRNA m6A2030 methyltransferase</fullName>
    </alternativeName>
</protein>
<dbReference type="GO" id="GO:0036307">
    <property type="term" value="F:23S rRNA (adenine(2030)-N(6))-methyltransferase activity"/>
    <property type="evidence" value="ECO:0007669"/>
    <property type="project" value="UniProtKB-UniRule"/>
</dbReference>
<keyword evidence="1" id="KW-0694">RNA-binding</keyword>
<sequence length="289" mass="32893">MLSYRHAFHAGNHADVLKHLTLCLLLRRLTEKDKPCFYLDTHAACGIFALGSRFAALNQEYQTGLAQIWDNAALRALVPEYYAVINKLNAAQNWRARVGQVPPYYPGSPYFAATLTRPCDRLTFLELHSNEFAALRQNFKHDERIYCELGDGFAAVGKMLPPPIRRGLIFMDPSYEMKSDYLTAIKAVKTCLTRFNTGMIALWYPVLGRMQDRSRNLVQEIKRLRAPLLQVELRPLAQEEEHGMCGSGMLIVNYPYKLYENLESCLNILYPSLCGKEGGAKLRILNEKA</sequence>
<dbReference type="EMBL" id="JAHLFG010000076">
    <property type="protein sequence ID" value="MBU3827210.1"/>
    <property type="molecule type" value="Genomic_DNA"/>
</dbReference>
<name>A0A9E2NSR1_9GAMM</name>